<evidence type="ECO:0000313" key="7">
    <source>
        <dbReference type="EMBL" id="RLP81148.1"/>
    </source>
</evidence>
<dbReference type="PANTHER" id="PTHR30055">
    <property type="entry name" value="HTH-TYPE TRANSCRIPTIONAL REGULATOR RUTR"/>
    <property type="match status" value="1"/>
</dbReference>
<feature type="domain" description="HTH tetR-type" evidence="6">
    <location>
        <begin position="45"/>
        <end position="105"/>
    </location>
</feature>
<organism evidence="7 8">
    <name type="scientific">Xanthobacter tagetidis</name>
    <dbReference type="NCBI Taxonomy" id="60216"/>
    <lineage>
        <taxon>Bacteria</taxon>
        <taxon>Pseudomonadati</taxon>
        <taxon>Pseudomonadota</taxon>
        <taxon>Alphaproteobacteria</taxon>
        <taxon>Hyphomicrobiales</taxon>
        <taxon>Xanthobacteraceae</taxon>
        <taxon>Xanthobacter</taxon>
    </lineage>
</organism>
<dbReference type="GO" id="GO:0003700">
    <property type="term" value="F:DNA-binding transcription factor activity"/>
    <property type="evidence" value="ECO:0007669"/>
    <property type="project" value="TreeGrafter"/>
</dbReference>
<dbReference type="PRINTS" id="PR00455">
    <property type="entry name" value="HTHTETR"/>
</dbReference>
<dbReference type="GO" id="GO:0000976">
    <property type="term" value="F:transcription cis-regulatory region binding"/>
    <property type="evidence" value="ECO:0007669"/>
    <property type="project" value="TreeGrafter"/>
</dbReference>
<dbReference type="InterPro" id="IPR050109">
    <property type="entry name" value="HTH-type_TetR-like_transc_reg"/>
</dbReference>
<dbReference type="AlphaFoldDB" id="A0A3L7ANU4"/>
<dbReference type="InterPro" id="IPR001647">
    <property type="entry name" value="HTH_TetR"/>
</dbReference>
<evidence type="ECO:0000256" key="3">
    <source>
        <dbReference type="ARBA" id="ARBA00023163"/>
    </source>
</evidence>
<feature type="DNA-binding region" description="H-T-H motif" evidence="4">
    <location>
        <begin position="68"/>
        <end position="87"/>
    </location>
</feature>
<dbReference type="Pfam" id="PF17932">
    <property type="entry name" value="TetR_C_24"/>
    <property type="match status" value="1"/>
</dbReference>
<dbReference type="Pfam" id="PF00440">
    <property type="entry name" value="TetR_N"/>
    <property type="match status" value="1"/>
</dbReference>
<keyword evidence="8" id="KW-1185">Reference proteome</keyword>
<evidence type="ECO:0000313" key="8">
    <source>
        <dbReference type="Proteomes" id="UP000269692"/>
    </source>
</evidence>
<comment type="caution">
    <text evidence="7">The sequence shown here is derived from an EMBL/GenBank/DDBJ whole genome shotgun (WGS) entry which is preliminary data.</text>
</comment>
<dbReference type="InterPro" id="IPR009057">
    <property type="entry name" value="Homeodomain-like_sf"/>
</dbReference>
<evidence type="ECO:0000256" key="4">
    <source>
        <dbReference type="PROSITE-ProRule" id="PRU00335"/>
    </source>
</evidence>
<dbReference type="InterPro" id="IPR041490">
    <property type="entry name" value="KstR2_TetR_C"/>
</dbReference>
<evidence type="ECO:0000259" key="6">
    <source>
        <dbReference type="PROSITE" id="PS50977"/>
    </source>
</evidence>
<keyword evidence="3" id="KW-0804">Transcription</keyword>
<reference evidence="7 8" key="1">
    <citation type="submission" date="2018-10" db="EMBL/GenBank/DDBJ databases">
        <title>Xanthobacter tagetidis genome sequencing and assembly.</title>
        <authorList>
            <person name="Maclea K.S."/>
            <person name="Goen A.E."/>
            <person name="Fatima S.A."/>
        </authorList>
    </citation>
    <scope>NUCLEOTIDE SEQUENCE [LARGE SCALE GENOMIC DNA]</scope>
    <source>
        <strain evidence="7 8">ATCC 700314</strain>
    </source>
</reference>
<keyword evidence="1" id="KW-0805">Transcription regulation</keyword>
<evidence type="ECO:0000256" key="5">
    <source>
        <dbReference type="SAM" id="MobiDB-lite"/>
    </source>
</evidence>
<dbReference type="Proteomes" id="UP000269692">
    <property type="component" value="Unassembled WGS sequence"/>
</dbReference>
<accession>A0A3L7ANU4</accession>
<dbReference type="Gene3D" id="1.10.357.10">
    <property type="entry name" value="Tetracycline Repressor, domain 2"/>
    <property type="match status" value="1"/>
</dbReference>
<evidence type="ECO:0000256" key="1">
    <source>
        <dbReference type="ARBA" id="ARBA00023015"/>
    </source>
</evidence>
<dbReference type="SUPFAM" id="SSF48498">
    <property type="entry name" value="Tetracyclin repressor-like, C-terminal domain"/>
    <property type="match status" value="1"/>
</dbReference>
<dbReference type="Gene3D" id="1.10.10.60">
    <property type="entry name" value="Homeodomain-like"/>
    <property type="match status" value="1"/>
</dbReference>
<feature type="region of interest" description="Disordered" evidence="5">
    <location>
        <begin position="1"/>
        <end position="47"/>
    </location>
</feature>
<dbReference type="EMBL" id="RCTF01000002">
    <property type="protein sequence ID" value="RLP81148.1"/>
    <property type="molecule type" value="Genomic_DNA"/>
</dbReference>
<keyword evidence="2 4" id="KW-0238">DNA-binding</keyword>
<proteinExistence type="predicted"/>
<name>A0A3L7ANU4_9HYPH</name>
<dbReference type="RefSeq" id="WP_121622000.1">
    <property type="nucleotide sequence ID" value="NZ_JACIIW010000003.1"/>
</dbReference>
<dbReference type="InterPro" id="IPR036271">
    <property type="entry name" value="Tet_transcr_reg_TetR-rel_C_sf"/>
</dbReference>
<sequence>MASKDHTPRRSAPPAGAARGRPRKAPVSQEGEGEEKRLGRPPLVSDPREEILRQAAKMFAQKGYGASSLAEVAATLNYSKGAIYNYFATKQEIYDAIIIRTLEGLNRAGAEAVAQGASPRERLRLFMIGHARYLAENYDSFVTMLVGYSGMASAALKDDALRLRDAHEGLLRAIIAEGAADGSFRAMDVAMTGRAVLSLLSWMARWYRPDGAMGAEEVADFYCDLIASGLLPREPAAREGR</sequence>
<dbReference type="PANTHER" id="PTHR30055:SF240">
    <property type="entry name" value="HTH-TYPE TRANSCRIPTIONAL REGULATOR ACRR"/>
    <property type="match status" value="1"/>
</dbReference>
<protein>
    <submittedName>
        <fullName evidence="7">TetR/AcrR family transcriptional regulator</fullName>
    </submittedName>
</protein>
<evidence type="ECO:0000256" key="2">
    <source>
        <dbReference type="ARBA" id="ARBA00023125"/>
    </source>
</evidence>
<dbReference type="PROSITE" id="PS50977">
    <property type="entry name" value="HTH_TETR_2"/>
    <property type="match status" value="1"/>
</dbReference>
<dbReference type="OrthoDB" id="9779746at2"/>
<feature type="compositionally biased region" description="Low complexity" evidence="5">
    <location>
        <begin position="10"/>
        <end position="19"/>
    </location>
</feature>
<dbReference type="SUPFAM" id="SSF46689">
    <property type="entry name" value="Homeodomain-like"/>
    <property type="match status" value="1"/>
</dbReference>
<gene>
    <name evidence="7" type="ORF">D9R14_03920</name>
</gene>